<reference evidence="1" key="2">
    <citation type="journal article" date="2015" name="Fish Shellfish Immunol.">
        <title>Early steps in the European eel (Anguilla anguilla)-Vibrio vulnificus interaction in the gills: Role of the RtxA13 toxin.</title>
        <authorList>
            <person name="Callol A."/>
            <person name="Pajuelo D."/>
            <person name="Ebbesson L."/>
            <person name="Teles M."/>
            <person name="MacKenzie S."/>
            <person name="Amaro C."/>
        </authorList>
    </citation>
    <scope>NUCLEOTIDE SEQUENCE</scope>
</reference>
<dbReference type="EMBL" id="GBXM01023016">
    <property type="protein sequence ID" value="JAH85561.1"/>
    <property type="molecule type" value="Transcribed_RNA"/>
</dbReference>
<proteinExistence type="predicted"/>
<evidence type="ECO:0000313" key="1">
    <source>
        <dbReference type="EMBL" id="JAH85561.1"/>
    </source>
</evidence>
<sequence length="46" mass="5297">MCYDVSRLIDFLCFHTRLNCTCVLQSSISPTLPLCAAYVHIFIFKL</sequence>
<organism evidence="1">
    <name type="scientific">Anguilla anguilla</name>
    <name type="common">European freshwater eel</name>
    <name type="synonym">Muraena anguilla</name>
    <dbReference type="NCBI Taxonomy" id="7936"/>
    <lineage>
        <taxon>Eukaryota</taxon>
        <taxon>Metazoa</taxon>
        <taxon>Chordata</taxon>
        <taxon>Craniata</taxon>
        <taxon>Vertebrata</taxon>
        <taxon>Euteleostomi</taxon>
        <taxon>Actinopterygii</taxon>
        <taxon>Neopterygii</taxon>
        <taxon>Teleostei</taxon>
        <taxon>Anguilliformes</taxon>
        <taxon>Anguillidae</taxon>
        <taxon>Anguilla</taxon>
    </lineage>
</organism>
<name>A0A0E9W5H0_ANGAN</name>
<reference evidence="1" key="1">
    <citation type="submission" date="2014-11" db="EMBL/GenBank/DDBJ databases">
        <authorList>
            <person name="Amaro Gonzalez C."/>
        </authorList>
    </citation>
    <scope>NUCLEOTIDE SEQUENCE</scope>
</reference>
<accession>A0A0E9W5H0</accession>
<protein>
    <submittedName>
        <fullName evidence="1">Uncharacterized protein</fullName>
    </submittedName>
</protein>
<dbReference type="AlphaFoldDB" id="A0A0E9W5H0"/>